<reference evidence="1" key="2">
    <citation type="journal article" date="2015" name="Data Brief">
        <title>Shoot transcriptome of the giant reed, Arundo donax.</title>
        <authorList>
            <person name="Barrero R.A."/>
            <person name="Guerrero F.D."/>
            <person name="Moolhuijzen P."/>
            <person name="Goolsby J.A."/>
            <person name="Tidwell J."/>
            <person name="Bellgard S.E."/>
            <person name="Bellgard M.I."/>
        </authorList>
    </citation>
    <scope>NUCLEOTIDE SEQUENCE</scope>
    <source>
        <tissue evidence="1">Shoot tissue taken approximately 20 cm above the soil surface</tissue>
    </source>
</reference>
<evidence type="ECO:0000313" key="1">
    <source>
        <dbReference type="EMBL" id="JAE35063.1"/>
    </source>
</evidence>
<organism evidence="1">
    <name type="scientific">Arundo donax</name>
    <name type="common">Giant reed</name>
    <name type="synonym">Donax arundinaceus</name>
    <dbReference type="NCBI Taxonomy" id="35708"/>
    <lineage>
        <taxon>Eukaryota</taxon>
        <taxon>Viridiplantae</taxon>
        <taxon>Streptophyta</taxon>
        <taxon>Embryophyta</taxon>
        <taxon>Tracheophyta</taxon>
        <taxon>Spermatophyta</taxon>
        <taxon>Magnoliopsida</taxon>
        <taxon>Liliopsida</taxon>
        <taxon>Poales</taxon>
        <taxon>Poaceae</taxon>
        <taxon>PACMAD clade</taxon>
        <taxon>Arundinoideae</taxon>
        <taxon>Arundineae</taxon>
        <taxon>Arundo</taxon>
    </lineage>
</organism>
<protein>
    <submittedName>
        <fullName evidence="1">Uncharacterized protein</fullName>
    </submittedName>
</protein>
<name>A0A0A9HQ94_ARUDO</name>
<accession>A0A0A9HQ94</accession>
<dbReference type="EMBL" id="GBRH01162833">
    <property type="protein sequence ID" value="JAE35063.1"/>
    <property type="molecule type" value="Transcribed_RNA"/>
</dbReference>
<sequence>MQLLLMEELSNKK</sequence>
<proteinExistence type="predicted"/>
<reference evidence="1" key="1">
    <citation type="submission" date="2014-09" db="EMBL/GenBank/DDBJ databases">
        <authorList>
            <person name="Magalhaes I.L.F."/>
            <person name="Oliveira U."/>
            <person name="Santos F.R."/>
            <person name="Vidigal T.H.D.A."/>
            <person name="Brescovit A.D."/>
            <person name="Santos A.J."/>
        </authorList>
    </citation>
    <scope>NUCLEOTIDE SEQUENCE</scope>
    <source>
        <tissue evidence="1">Shoot tissue taken approximately 20 cm above the soil surface</tissue>
    </source>
</reference>